<evidence type="ECO:0000313" key="2">
    <source>
        <dbReference type="Proteomes" id="UP001243009"/>
    </source>
</evidence>
<keyword evidence="2" id="KW-1185">Reference proteome</keyword>
<evidence type="ECO:0000313" key="1">
    <source>
        <dbReference type="EMBL" id="MDO9713765.1"/>
    </source>
</evidence>
<reference evidence="1 2" key="1">
    <citation type="submission" date="2023-08" db="EMBL/GenBank/DDBJ databases">
        <title>The draft genome sequence of Paracraurococcus sp. LOR1-02.</title>
        <authorList>
            <person name="Kingkaew E."/>
            <person name="Tanasupawat S."/>
        </authorList>
    </citation>
    <scope>NUCLEOTIDE SEQUENCE [LARGE SCALE GENOMIC DNA]</scope>
    <source>
        <strain evidence="1 2">LOR1-02</strain>
    </source>
</reference>
<dbReference type="RefSeq" id="WP_305108615.1">
    <property type="nucleotide sequence ID" value="NZ_JAUTWS010000119.1"/>
</dbReference>
<gene>
    <name evidence="1" type="ORF">Q7A36_35980</name>
</gene>
<proteinExistence type="predicted"/>
<protein>
    <submittedName>
        <fullName evidence="1">Uncharacterized protein</fullName>
    </submittedName>
</protein>
<name>A0ABT9ECK5_9PROT</name>
<dbReference type="Proteomes" id="UP001243009">
    <property type="component" value="Unassembled WGS sequence"/>
</dbReference>
<organism evidence="1 2">
    <name type="scientific">Paracraurococcus lichenis</name>
    <dbReference type="NCBI Taxonomy" id="3064888"/>
    <lineage>
        <taxon>Bacteria</taxon>
        <taxon>Pseudomonadati</taxon>
        <taxon>Pseudomonadota</taxon>
        <taxon>Alphaproteobacteria</taxon>
        <taxon>Acetobacterales</taxon>
        <taxon>Roseomonadaceae</taxon>
        <taxon>Paracraurococcus</taxon>
    </lineage>
</organism>
<dbReference type="EMBL" id="JAUTWS010000119">
    <property type="protein sequence ID" value="MDO9713765.1"/>
    <property type="molecule type" value="Genomic_DNA"/>
</dbReference>
<comment type="caution">
    <text evidence="1">The sequence shown here is derived from an EMBL/GenBank/DDBJ whole genome shotgun (WGS) entry which is preliminary data.</text>
</comment>
<sequence length="182" mass="18838">MTGDLEDAPRRRRKRRLTDLELAEISVVDLPANTGARQVLFKNLAAPEVAMPLDPDALRRMAEAAVAKVAAQIQAHADAAGRAAARLQAGGDAVHKTAAGTGAADLAEALELARAGAAARARQREGSSPPASYWQAALAALGERLLPGAPPSSQMNEALRSPEGRLLVAAMQGDDRVLTPGG</sequence>
<accession>A0ABT9ECK5</accession>